<keyword evidence="2" id="KW-1185">Reference proteome</keyword>
<feature type="non-terminal residue" evidence="1">
    <location>
        <position position="79"/>
    </location>
</feature>
<organism evidence="1 2">
    <name type="scientific">Trichonephila clavata</name>
    <name type="common">Joro spider</name>
    <name type="synonym">Nephila clavata</name>
    <dbReference type="NCBI Taxonomy" id="2740835"/>
    <lineage>
        <taxon>Eukaryota</taxon>
        <taxon>Metazoa</taxon>
        <taxon>Ecdysozoa</taxon>
        <taxon>Arthropoda</taxon>
        <taxon>Chelicerata</taxon>
        <taxon>Arachnida</taxon>
        <taxon>Araneae</taxon>
        <taxon>Araneomorphae</taxon>
        <taxon>Entelegynae</taxon>
        <taxon>Araneoidea</taxon>
        <taxon>Nephilidae</taxon>
        <taxon>Trichonephila</taxon>
    </lineage>
</organism>
<dbReference type="AlphaFoldDB" id="A0A8X6LAG9"/>
<sequence length="79" mass="9504">MPSFQQSTEATFPKMTAKTRIAWDRSFYVSFRVFVYNFVFFLEERIINHRYKVTPEPDSVEILPFIRFKGRNRSLLSSM</sequence>
<evidence type="ECO:0000313" key="1">
    <source>
        <dbReference type="EMBL" id="GFR01297.1"/>
    </source>
</evidence>
<proteinExistence type="predicted"/>
<dbReference type="Proteomes" id="UP000887116">
    <property type="component" value="Unassembled WGS sequence"/>
</dbReference>
<dbReference type="OrthoDB" id="10369084at2759"/>
<dbReference type="EMBL" id="BMAO01005412">
    <property type="protein sequence ID" value="GFR01297.1"/>
    <property type="molecule type" value="Genomic_DNA"/>
</dbReference>
<gene>
    <name evidence="1" type="ORF">TNCT_664841</name>
</gene>
<name>A0A8X6LAG9_TRICU</name>
<comment type="caution">
    <text evidence="1">The sequence shown here is derived from an EMBL/GenBank/DDBJ whole genome shotgun (WGS) entry which is preliminary data.</text>
</comment>
<evidence type="ECO:0000313" key="2">
    <source>
        <dbReference type="Proteomes" id="UP000887116"/>
    </source>
</evidence>
<protein>
    <submittedName>
        <fullName evidence="1">Uncharacterized protein</fullName>
    </submittedName>
</protein>
<accession>A0A8X6LAG9</accession>
<reference evidence="1" key="1">
    <citation type="submission" date="2020-07" db="EMBL/GenBank/DDBJ databases">
        <title>Multicomponent nature underlies the extraordinary mechanical properties of spider dragline silk.</title>
        <authorList>
            <person name="Kono N."/>
            <person name="Nakamura H."/>
            <person name="Mori M."/>
            <person name="Yoshida Y."/>
            <person name="Ohtoshi R."/>
            <person name="Malay A.D."/>
            <person name="Moran D.A.P."/>
            <person name="Tomita M."/>
            <person name="Numata K."/>
            <person name="Arakawa K."/>
        </authorList>
    </citation>
    <scope>NUCLEOTIDE SEQUENCE</scope>
</reference>